<feature type="transmembrane region" description="Helical" evidence="8">
    <location>
        <begin position="226"/>
        <end position="245"/>
    </location>
</feature>
<evidence type="ECO:0000256" key="6">
    <source>
        <dbReference type="ARBA" id="ARBA00022989"/>
    </source>
</evidence>
<accession>A0ABQ1I2E8</accession>
<keyword evidence="4" id="KW-1003">Cell membrane</keyword>
<evidence type="ECO:0000256" key="7">
    <source>
        <dbReference type="ARBA" id="ARBA00023136"/>
    </source>
</evidence>
<evidence type="ECO:0000256" key="4">
    <source>
        <dbReference type="ARBA" id="ARBA00022475"/>
    </source>
</evidence>
<evidence type="ECO:0000313" key="10">
    <source>
        <dbReference type="Proteomes" id="UP000651977"/>
    </source>
</evidence>
<comment type="similarity">
    <text evidence="2">Belongs to the EamA transporter family.</text>
</comment>
<dbReference type="NCBIfam" id="TIGR00688">
    <property type="entry name" value="rarD"/>
    <property type="match status" value="1"/>
</dbReference>
<evidence type="ECO:0000256" key="5">
    <source>
        <dbReference type="ARBA" id="ARBA00022692"/>
    </source>
</evidence>
<feature type="transmembrane region" description="Helical" evidence="8">
    <location>
        <begin position="79"/>
        <end position="95"/>
    </location>
</feature>
<dbReference type="EMBL" id="BMDY01000009">
    <property type="protein sequence ID" value="GGB04927.1"/>
    <property type="molecule type" value="Genomic_DNA"/>
</dbReference>
<keyword evidence="6 8" id="KW-1133">Transmembrane helix</keyword>
<feature type="transmembrane region" description="Helical" evidence="8">
    <location>
        <begin position="52"/>
        <end position="72"/>
    </location>
</feature>
<organism evidence="9 10">
    <name type="scientific">Agarivorans gilvus</name>
    <dbReference type="NCBI Taxonomy" id="680279"/>
    <lineage>
        <taxon>Bacteria</taxon>
        <taxon>Pseudomonadati</taxon>
        <taxon>Pseudomonadota</taxon>
        <taxon>Gammaproteobacteria</taxon>
        <taxon>Alteromonadales</taxon>
        <taxon>Alteromonadaceae</taxon>
        <taxon>Agarivorans</taxon>
    </lineage>
</organism>
<proteinExistence type="inferred from homology"/>
<evidence type="ECO:0008006" key="11">
    <source>
        <dbReference type="Google" id="ProtNLM"/>
    </source>
</evidence>
<sequence length="254" mass="28323">MLLGMFACKQLPLVVQQLRAWRAWPRLYLAALLVGLQLWLFIWAPVNGYTLSVALGYFALPLVLVLIGRFVYQERLSRLQWLAVVLAALGVAYAYLLADGLSWVVLVIALGYPLYFMLRRKYPLPSQVSFTLDNLLLLPIALAYLCLNDSGVTTEGLSDSWYALAPNLYYLGLGIAGTVPMLLFLFASNYLPMTLFGLLVYLEPMLVFGVGWLLGERLAEGQWPTYAFIVLALAVLALDGVLSFVRQKARGYVS</sequence>
<keyword evidence="3" id="KW-0813">Transport</keyword>
<keyword evidence="5 8" id="KW-0812">Transmembrane</keyword>
<dbReference type="SUPFAM" id="SSF103481">
    <property type="entry name" value="Multidrug resistance efflux transporter EmrE"/>
    <property type="match status" value="1"/>
</dbReference>
<dbReference type="InterPro" id="IPR037185">
    <property type="entry name" value="EmrE-like"/>
</dbReference>
<reference evidence="10" key="1">
    <citation type="journal article" date="2019" name="Int. J. Syst. Evol. Microbiol.">
        <title>The Global Catalogue of Microorganisms (GCM) 10K type strain sequencing project: providing services to taxonomists for standard genome sequencing and annotation.</title>
        <authorList>
            <consortium name="The Broad Institute Genomics Platform"/>
            <consortium name="The Broad Institute Genome Sequencing Center for Infectious Disease"/>
            <person name="Wu L."/>
            <person name="Ma J."/>
        </authorList>
    </citation>
    <scope>NUCLEOTIDE SEQUENCE [LARGE SCALE GENOMIC DNA]</scope>
    <source>
        <strain evidence="10">CGMCC 1.10131</strain>
    </source>
</reference>
<protein>
    <recommendedName>
        <fullName evidence="11">EamA family transporter RarD</fullName>
    </recommendedName>
</protein>
<feature type="transmembrane region" description="Helical" evidence="8">
    <location>
        <begin position="101"/>
        <end position="118"/>
    </location>
</feature>
<evidence type="ECO:0000256" key="3">
    <source>
        <dbReference type="ARBA" id="ARBA00022448"/>
    </source>
</evidence>
<evidence type="ECO:0000313" key="9">
    <source>
        <dbReference type="EMBL" id="GGB04927.1"/>
    </source>
</evidence>
<comment type="caution">
    <text evidence="9">The sequence shown here is derived from an EMBL/GenBank/DDBJ whole genome shotgun (WGS) entry which is preliminary data.</text>
</comment>
<feature type="transmembrane region" description="Helical" evidence="8">
    <location>
        <begin position="194"/>
        <end position="214"/>
    </location>
</feature>
<evidence type="ECO:0000256" key="2">
    <source>
        <dbReference type="ARBA" id="ARBA00007362"/>
    </source>
</evidence>
<feature type="transmembrane region" description="Helical" evidence="8">
    <location>
        <begin position="167"/>
        <end position="187"/>
    </location>
</feature>
<dbReference type="InterPro" id="IPR004626">
    <property type="entry name" value="RarD"/>
</dbReference>
<feature type="transmembrane region" description="Helical" evidence="8">
    <location>
        <begin position="27"/>
        <end position="46"/>
    </location>
</feature>
<keyword evidence="7 8" id="KW-0472">Membrane</keyword>
<keyword evidence="10" id="KW-1185">Reference proteome</keyword>
<gene>
    <name evidence="9" type="ORF">GCM10007414_17750</name>
</gene>
<feature type="transmembrane region" description="Helical" evidence="8">
    <location>
        <begin position="130"/>
        <end position="147"/>
    </location>
</feature>
<name>A0ABQ1I2E8_9ALTE</name>
<evidence type="ECO:0000256" key="8">
    <source>
        <dbReference type="SAM" id="Phobius"/>
    </source>
</evidence>
<comment type="subcellular location">
    <subcellularLocation>
        <location evidence="1">Cell membrane</location>
        <topology evidence="1">Multi-pass membrane protein</topology>
    </subcellularLocation>
</comment>
<evidence type="ECO:0000256" key="1">
    <source>
        <dbReference type="ARBA" id="ARBA00004651"/>
    </source>
</evidence>
<dbReference type="Proteomes" id="UP000651977">
    <property type="component" value="Unassembled WGS sequence"/>
</dbReference>